<dbReference type="GO" id="GO:0071456">
    <property type="term" value="P:cellular response to hypoxia"/>
    <property type="evidence" value="ECO:0007669"/>
    <property type="project" value="TreeGrafter"/>
</dbReference>
<dbReference type="GO" id="GO:0031543">
    <property type="term" value="F:peptidyl-proline dioxygenase activity"/>
    <property type="evidence" value="ECO:0007669"/>
    <property type="project" value="TreeGrafter"/>
</dbReference>
<keyword evidence="4" id="KW-1185">Reference proteome</keyword>
<dbReference type="Proteomes" id="UP000184488">
    <property type="component" value="Unassembled WGS sequence"/>
</dbReference>
<proteinExistence type="predicted"/>
<dbReference type="STRING" id="415425.SAMN05444363_1004"/>
<sequence length="271" mass="31728">MNRSELATYILNSLEKNKDKLISDFKESKSKIGHFYLDNLLPETIALEIFKAFPEAEAMVLKRSLKEFKYVSAQMNKHNVILEECIYAFQDERVVKAISEICSLKNLFPDDKLYAGGISMMDKGHFLSPHLDNSHDKDRKRWRILNVLYYVSPDWNFENGGHLELWPEGINGLPVLIESKFNRLVIMATHNDSMHSVSKVNSDAMRCCVSNYYFSENPLRESDTYHVTTFRDRVENSLVDNLLKLDNFLRSSYRKIFRKGPLENPHFYKRK</sequence>
<dbReference type="OrthoDB" id="9783171at2"/>
<name>A0A1M6CN17_9FLAO</name>
<dbReference type="Pfam" id="PF13640">
    <property type="entry name" value="2OG-FeII_Oxy_3"/>
    <property type="match status" value="1"/>
</dbReference>
<feature type="domain" description="Prolyl 4-hydroxylase alpha subunit Fe(2+) 2OG dioxygenase" evidence="2">
    <location>
        <begin position="118"/>
        <end position="213"/>
    </location>
</feature>
<protein>
    <submittedName>
        <fullName evidence="3">Proline 4-hydroxylase (Includes Rps23 Pro-64 3,4-dihydroxylase Tpa1), contains SM-20 domain</fullName>
    </submittedName>
</protein>
<evidence type="ECO:0000313" key="4">
    <source>
        <dbReference type="Proteomes" id="UP000184488"/>
    </source>
</evidence>
<dbReference type="InterPro" id="IPR044862">
    <property type="entry name" value="Pro_4_hyd_alph_FE2OG_OXY"/>
</dbReference>
<gene>
    <name evidence="3" type="ORF">SAMN05444363_1004</name>
</gene>
<evidence type="ECO:0000256" key="1">
    <source>
        <dbReference type="ARBA" id="ARBA00022896"/>
    </source>
</evidence>
<reference evidence="4" key="1">
    <citation type="submission" date="2016-11" db="EMBL/GenBank/DDBJ databases">
        <authorList>
            <person name="Varghese N."/>
            <person name="Submissions S."/>
        </authorList>
    </citation>
    <scope>NUCLEOTIDE SEQUENCE [LARGE SCALE GENOMIC DNA]</scope>
    <source>
        <strain evidence="4">DSM 18829</strain>
    </source>
</reference>
<dbReference type="Gene3D" id="2.60.120.620">
    <property type="entry name" value="q2cbj1_9rhob like domain"/>
    <property type="match status" value="1"/>
</dbReference>
<dbReference type="InterPro" id="IPR051559">
    <property type="entry name" value="HIF_prolyl_hydroxylases"/>
</dbReference>
<dbReference type="PANTHER" id="PTHR12907">
    <property type="entry name" value="EGL NINE HOMOLOG-RELATED"/>
    <property type="match status" value="1"/>
</dbReference>
<keyword evidence="1" id="KW-0847">Vitamin C</keyword>
<accession>A0A1M6CN17</accession>
<evidence type="ECO:0000259" key="2">
    <source>
        <dbReference type="Pfam" id="PF13640"/>
    </source>
</evidence>
<dbReference type="PANTHER" id="PTHR12907:SF26">
    <property type="entry name" value="HIF PROLYL HYDROXYLASE, ISOFORM C"/>
    <property type="match status" value="1"/>
</dbReference>
<dbReference type="GO" id="GO:0031418">
    <property type="term" value="F:L-ascorbic acid binding"/>
    <property type="evidence" value="ECO:0007669"/>
    <property type="project" value="UniProtKB-KW"/>
</dbReference>
<organism evidence="3 4">
    <name type="scientific">Flavobacterium terrae</name>
    <dbReference type="NCBI Taxonomy" id="415425"/>
    <lineage>
        <taxon>Bacteria</taxon>
        <taxon>Pseudomonadati</taxon>
        <taxon>Bacteroidota</taxon>
        <taxon>Flavobacteriia</taxon>
        <taxon>Flavobacteriales</taxon>
        <taxon>Flavobacteriaceae</taxon>
        <taxon>Flavobacterium</taxon>
    </lineage>
</organism>
<dbReference type="GO" id="GO:0008198">
    <property type="term" value="F:ferrous iron binding"/>
    <property type="evidence" value="ECO:0007669"/>
    <property type="project" value="TreeGrafter"/>
</dbReference>
<dbReference type="RefSeq" id="WP_073309181.1">
    <property type="nucleotide sequence ID" value="NZ_FQZI01000002.1"/>
</dbReference>
<dbReference type="EMBL" id="FQZI01000002">
    <property type="protein sequence ID" value="SHI62313.1"/>
    <property type="molecule type" value="Genomic_DNA"/>
</dbReference>
<dbReference type="AlphaFoldDB" id="A0A1M6CN17"/>
<evidence type="ECO:0000313" key="3">
    <source>
        <dbReference type="EMBL" id="SHI62313.1"/>
    </source>
</evidence>